<keyword evidence="3" id="KW-1185">Reference proteome</keyword>
<keyword evidence="1" id="KW-0812">Transmembrane</keyword>
<evidence type="ECO:0000313" key="3">
    <source>
        <dbReference type="Proteomes" id="UP000299102"/>
    </source>
</evidence>
<reference evidence="2 3" key="1">
    <citation type="journal article" date="2019" name="Commun. Biol.">
        <title>The bagworm genome reveals a unique fibroin gene that provides high tensile strength.</title>
        <authorList>
            <person name="Kono N."/>
            <person name="Nakamura H."/>
            <person name="Ohtoshi R."/>
            <person name="Tomita M."/>
            <person name="Numata K."/>
            <person name="Arakawa K."/>
        </authorList>
    </citation>
    <scope>NUCLEOTIDE SEQUENCE [LARGE SCALE GENOMIC DNA]</scope>
</reference>
<comment type="caution">
    <text evidence="2">The sequence shown here is derived from an EMBL/GenBank/DDBJ whole genome shotgun (WGS) entry which is preliminary data.</text>
</comment>
<proteinExistence type="predicted"/>
<sequence>MLVYDIKKHERRKDFGVDEIQVSEMHYWAEEQHSCRRNNFLSACFGLLGCCVSLAVILRNFVVSHVAEEEVCDARKKTLFSEATCRVLLEEKPLSAASGRRQNF</sequence>
<keyword evidence="1" id="KW-1133">Transmembrane helix</keyword>
<feature type="transmembrane region" description="Helical" evidence="1">
    <location>
        <begin position="40"/>
        <end position="62"/>
    </location>
</feature>
<keyword evidence="1" id="KW-0472">Membrane</keyword>
<evidence type="ECO:0000313" key="2">
    <source>
        <dbReference type="EMBL" id="GBP98416.1"/>
    </source>
</evidence>
<dbReference type="EMBL" id="BGZK01003140">
    <property type="protein sequence ID" value="GBP98416.1"/>
    <property type="molecule type" value="Genomic_DNA"/>
</dbReference>
<dbReference type="AlphaFoldDB" id="A0A4C2ACP9"/>
<accession>A0A4C2ACP9</accession>
<dbReference type="Proteomes" id="UP000299102">
    <property type="component" value="Unassembled WGS sequence"/>
</dbReference>
<organism evidence="2 3">
    <name type="scientific">Eumeta variegata</name>
    <name type="common">Bagworm moth</name>
    <name type="synonym">Eumeta japonica</name>
    <dbReference type="NCBI Taxonomy" id="151549"/>
    <lineage>
        <taxon>Eukaryota</taxon>
        <taxon>Metazoa</taxon>
        <taxon>Ecdysozoa</taxon>
        <taxon>Arthropoda</taxon>
        <taxon>Hexapoda</taxon>
        <taxon>Insecta</taxon>
        <taxon>Pterygota</taxon>
        <taxon>Neoptera</taxon>
        <taxon>Endopterygota</taxon>
        <taxon>Lepidoptera</taxon>
        <taxon>Glossata</taxon>
        <taxon>Ditrysia</taxon>
        <taxon>Tineoidea</taxon>
        <taxon>Psychidae</taxon>
        <taxon>Oiketicinae</taxon>
        <taxon>Eumeta</taxon>
    </lineage>
</organism>
<protein>
    <submittedName>
        <fullName evidence="2">Uncharacterized protein</fullName>
    </submittedName>
</protein>
<evidence type="ECO:0000256" key="1">
    <source>
        <dbReference type="SAM" id="Phobius"/>
    </source>
</evidence>
<name>A0A4C2ACP9_EUMVA</name>
<gene>
    <name evidence="2" type="ORF">EVAR_72001_1</name>
</gene>